<reference evidence="2 3" key="1">
    <citation type="journal article" date="2016" name="Sci. Rep.">
        <title>Peltaster fructicola genome reveals evolution from an invasive phytopathogen to an ectophytic parasite.</title>
        <authorList>
            <person name="Xu C."/>
            <person name="Chen H."/>
            <person name="Gleason M.L."/>
            <person name="Xu J.R."/>
            <person name="Liu H."/>
            <person name="Zhang R."/>
            <person name="Sun G."/>
        </authorList>
    </citation>
    <scope>NUCLEOTIDE SEQUENCE [LARGE SCALE GENOMIC DNA]</scope>
    <source>
        <strain evidence="2 3">LNHT1506</strain>
    </source>
</reference>
<keyword evidence="3" id="KW-1185">Reference proteome</keyword>
<evidence type="ECO:0000313" key="3">
    <source>
        <dbReference type="Proteomes" id="UP000503462"/>
    </source>
</evidence>
<name>A0A6H0Y5F2_9PEZI</name>
<dbReference type="Proteomes" id="UP000503462">
    <property type="component" value="Chromosome 5"/>
</dbReference>
<evidence type="ECO:0000256" key="1">
    <source>
        <dbReference type="SAM" id="SignalP"/>
    </source>
</evidence>
<dbReference type="OrthoDB" id="3658431at2759"/>
<keyword evidence="1" id="KW-0732">Signal</keyword>
<evidence type="ECO:0008006" key="4">
    <source>
        <dbReference type="Google" id="ProtNLM"/>
    </source>
</evidence>
<proteinExistence type="predicted"/>
<protein>
    <recommendedName>
        <fullName evidence="4">Ecp2 effector protein domain-containing protein</fullName>
    </recommendedName>
</protein>
<sequence>MHSQSIILPLLAIFSMASAKPVAAPAPVPATGDVPCDNISKYSVQWFTSNMCRPTPASCLFYTKGLSAKARSIAKIDGAQQTTIWELWPTSLYNRADTSKQNPLRCIMLKKDTRSTYFSHMSEAMAKACTISADVLDANYKSPRTDGIWGQTEYPALTNGGKINFIRGVEPSTLKSEIIWRKKGTRDALADSDDTFEAVDIEYHDPANATEIYERSSCGVGADVAAAFDAGGDHAVDW</sequence>
<evidence type="ECO:0000313" key="2">
    <source>
        <dbReference type="EMBL" id="QIX02277.1"/>
    </source>
</evidence>
<feature type="chain" id="PRO_5026042371" description="Ecp2 effector protein domain-containing protein" evidence="1">
    <location>
        <begin position="20"/>
        <end position="238"/>
    </location>
</feature>
<dbReference type="AlphaFoldDB" id="A0A6H0Y5F2"/>
<organism evidence="2 3">
    <name type="scientific">Peltaster fructicola</name>
    <dbReference type="NCBI Taxonomy" id="286661"/>
    <lineage>
        <taxon>Eukaryota</taxon>
        <taxon>Fungi</taxon>
        <taxon>Dikarya</taxon>
        <taxon>Ascomycota</taxon>
        <taxon>Pezizomycotina</taxon>
        <taxon>Dothideomycetes</taxon>
        <taxon>Dothideomycetes incertae sedis</taxon>
        <taxon>Peltaster</taxon>
    </lineage>
</organism>
<accession>A0A6H0Y5F2</accession>
<dbReference type="EMBL" id="CP051143">
    <property type="protein sequence ID" value="QIX02277.1"/>
    <property type="molecule type" value="Genomic_DNA"/>
</dbReference>
<feature type="signal peptide" evidence="1">
    <location>
        <begin position="1"/>
        <end position="19"/>
    </location>
</feature>
<gene>
    <name evidence="2" type="ORF">AMS68_007794</name>
</gene>